<comment type="caution">
    <text evidence="2">The sequence shown here is derived from an EMBL/GenBank/DDBJ whole genome shotgun (WGS) entry which is preliminary data.</text>
</comment>
<feature type="region of interest" description="Disordered" evidence="1">
    <location>
        <begin position="1"/>
        <end position="241"/>
    </location>
</feature>
<dbReference type="EMBL" id="CALLCH030000016">
    <property type="protein sequence ID" value="CAI4217273.1"/>
    <property type="molecule type" value="Genomic_DNA"/>
</dbReference>
<evidence type="ECO:0000256" key="1">
    <source>
        <dbReference type="SAM" id="MobiDB-lite"/>
    </source>
</evidence>
<dbReference type="OrthoDB" id="3946221at2759"/>
<evidence type="ECO:0000313" key="3">
    <source>
        <dbReference type="Proteomes" id="UP000838763"/>
    </source>
</evidence>
<dbReference type="Proteomes" id="UP000838763">
    <property type="component" value="Unassembled WGS sequence"/>
</dbReference>
<protein>
    <submittedName>
        <fullName evidence="2">Uncharacterized protein</fullName>
    </submittedName>
</protein>
<feature type="compositionally biased region" description="Low complexity" evidence="1">
    <location>
        <begin position="219"/>
        <end position="229"/>
    </location>
</feature>
<accession>A0A9P1ME07</accession>
<organism evidence="2 3">
    <name type="scientific">Parascedosporium putredinis</name>
    <dbReference type="NCBI Taxonomy" id="1442378"/>
    <lineage>
        <taxon>Eukaryota</taxon>
        <taxon>Fungi</taxon>
        <taxon>Dikarya</taxon>
        <taxon>Ascomycota</taxon>
        <taxon>Pezizomycotina</taxon>
        <taxon>Sordariomycetes</taxon>
        <taxon>Hypocreomycetidae</taxon>
        <taxon>Microascales</taxon>
        <taxon>Microascaceae</taxon>
        <taxon>Parascedosporium</taxon>
    </lineage>
</organism>
<feature type="compositionally biased region" description="Polar residues" evidence="1">
    <location>
        <begin position="322"/>
        <end position="338"/>
    </location>
</feature>
<reference evidence="2" key="1">
    <citation type="submission" date="2022-11" db="EMBL/GenBank/DDBJ databases">
        <authorList>
            <person name="Scott C."/>
            <person name="Bruce N."/>
        </authorList>
    </citation>
    <scope>NUCLEOTIDE SEQUENCE</scope>
</reference>
<feature type="region of interest" description="Disordered" evidence="1">
    <location>
        <begin position="462"/>
        <end position="570"/>
    </location>
</feature>
<keyword evidence="3" id="KW-1185">Reference proteome</keyword>
<evidence type="ECO:0000313" key="2">
    <source>
        <dbReference type="EMBL" id="CAI4217273.1"/>
    </source>
</evidence>
<proteinExistence type="predicted"/>
<feature type="compositionally biased region" description="Low complexity" evidence="1">
    <location>
        <begin position="481"/>
        <end position="491"/>
    </location>
</feature>
<gene>
    <name evidence="2" type="ORF">PPNO1_LOCUS6888</name>
</gene>
<sequence>MAHPPRPILPAGFSRRRSSGVHANEDSNMYEDSFSEIPDAVLEAATPRAPRTTLFPASADGQSEKLYGSHQKAASVASNAPDTVRSDTSRLLTPDETPRPMTSPPGPELFTSTSPLIDANFSKPTVTTERERRTAMSPIVRAGLALQSVTSDHSSPAGRRSVLGSPFKGSAKSSRDSSVAPASEHKSAAKPSPQLPAHMDDPFGPSRSHNGQSSFMKALNNSSRRSSLNQRGPARPSLFDTTRAVVDDADEMSWIAEPTIEAPLPMLAAASRSSSVAGTVGSVDGVEEQAAIEPSVDGSAAGQEGDETEDDIWMMEDEQRSAVPQPTRQDSLGSQEITGTRGLRRTELPNTWRQSAFGRSIATRPPTRQMGGQEGHSLVEDYSLLSQRSKKAEAASSAVDEGQKRAALNLSDFFSSPAVLPPRPGFEDARVRQIIPNQGAGASKPSNNGSMTTQLTNSLFPSVPQKEFQPSPVRKRSLFTSSVQSSRPSEPSDTEIQATSSPSVRSELAQPSSVPQKANFTPRRRDAKRTLEAAAPTQSSVGSTVGLFSRRREPEEPAPTSTVSAKSSDAQLNIAPPSFNLFSKPAQAMAKLQGSAPRTATAPPRSPERYPLHKTMSPTKSCLRSPLKPKTPGRVVEWASSVLSPLQQAEIRTQNQNQQPVLKQPVLKQPQVQQHSIVPTVQLQPPSLASSHTPLMMTRRTATRYDRVSRFFFPERKQSSPSKMEVVANNPFPTHLSQATWSRDHWVYLDGLLQYRREQPFPKDVILPEVRGMCRELLGKRLRSREAFMPLQQWHLDVIEAFHSQVGGWSKNDLSTRIFSLLLGEKLAAEGRREEGGVMMPA</sequence>
<feature type="region of interest" description="Disordered" evidence="1">
    <location>
        <begin position="589"/>
        <end position="631"/>
    </location>
</feature>
<feature type="compositionally biased region" description="Polar residues" evidence="1">
    <location>
        <begin position="559"/>
        <end position="570"/>
    </location>
</feature>
<dbReference type="AlphaFoldDB" id="A0A9P1ME07"/>
<feature type="region of interest" description="Disordered" evidence="1">
    <location>
        <begin position="319"/>
        <end position="374"/>
    </location>
</feature>
<feature type="compositionally biased region" description="Polar residues" evidence="1">
    <location>
        <begin position="494"/>
        <end position="519"/>
    </location>
</feature>
<name>A0A9P1ME07_9PEZI</name>